<reference evidence="1 2" key="1">
    <citation type="submission" date="2015-08" db="EMBL/GenBank/DDBJ databases">
        <title>Next Generation Sequencing and Analysis of the Genome of Puccinia sorghi L Schw, the Causal Agent of Maize Common Rust.</title>
        <authorList>
            <person name="Rochi L."/>
            <person name="Burguener G."/>
            <person name="Darino M."/>
            <person name="Turjanski A."/>
            <person name="Kreff E."/>
            <person name="Dieguez M.J."/>
            <person name="Sacco F."/>
        </authorList>
    </citation>
    <scope>NUCLEOTIDE SEQUENCE [LARGE SCALE GENOMIC DNA]</scope>
    <source>
        <strain evidence="1 2">RO10H11247</strain>
    </source>
</reference>
<keyword evidence="2" id="KW-1185">Reference proteome</keyword>
<comment type="caution">
    <text evidence="1">The sequence shown here is derived from an EMBL/GenBank/DDBJ whole genome shotgun (WGS) entry which is preliminary data.</text>
</comment>
<dbReference type="AlphaFoldDB" id="A0A0L6UXL9"/>
<gene>
    <name evidence="1" type="ORF">VP01_3502g3</name>
</gene>
<protein>
    <submittedName>
        <fullName evidence="1">Uncharacterized protein</fullName>
    </submittedName>
</protein>
<dbReference type="Proteomes" id="UP000037035">
    <property type="component" value="Unassembled WGS sequence"/>
</dbReference>
<evidence type="ECO:0000313" key="1">
    <source>
        <dbReference type="EMBL" id="KNZ52605.1"/>
    </source>
</evidence>
<accession>A0A0L6UXL9</accession>
<dbReference type="EMBL" id="LAVV01008505">
    <property type="protein sequence ID" value="KNZ52605.1"/>
    <property type="molecule type" value="Genomic_DNA"/>
</dbReference>
<organism evidence="1 2">
    <name type="scientific">Puccinia sorghi</name>
    <dbReference type="NCBI Taxonomy" id="27349"/>
    <lineage>
        <taxon>Eukaryota</taxon>
        <taxon>Fungi</taxon>
        <taxon>Dikarya</taxon>
        <taxon>Basidiomycota</taxon>
        <taxon>Pucciniomycotina</taxon>
        <taxon>Pucciniomycetes</taxon>
        <taxon>Pucciniales</taxon>
        <taxon>Pucciniaceae</taxon>
        <taxon>Puccinia</taxon>
    </lineage>
</organism>
<name>A0A0L6UXL9_9BASI</name>
<sequence length="56" mass="6075">MNEDDEAQAVMLGLAMLGAPIHIRSIQTYLTHADLAVHPWSHSTTCGICRPSIGLM</sequence>
<proteinExistence type="predicted"/>
<evidence type="ECO:0000313" key="2">
    <source>
        <dbReference type="Proteomes" id="UP000037035"/>
    </source>
</evidence>
<dbReference type="VEuPathDB" id="FungiDB:VP01_3502g3"/>